<keyword evidence="2" id="KW-1185">Reference proteome</keyword>
<comment type="caution">
    <text evidence="1">The sequence shown here is derived from an EMBL/GenBank/DDBJ whole genome shotgun (WGS) entry which is preliminary data.</text>
</comment>
<dbReference type="Gene3D" id="3.40.50.150">
    <property type="entry name" value="Vaccinia Virus protein VP39"/>
    <property type="match status" value="1"/>
</dbReference>
<name>A0A1Y1S9X0_9GAMM</name>
<dbReference type="Pfam" id="PF06080">
    <property type="entry name" value="DUF938"/>
    <property type="match status" value="1"/>
</dbReference>
<dbReference type="Proteomes" id="UP000192342">
    <property type="component" value="Unassembled WGS sequence"/>
</dbReference>
<dbReference type="OrthoDB" id="5563826at2"/>
<accession>A0A1Y1S9X0</accession>
<dbReference type="InterPro" id="IPR029063">
    <property type="entry name" value="SAM-dependent_MTases_sf"/>
</dbReference>
<dbReference type="STRING" id="1317117.ATO7_16370"/>
<dbReference type="SUPFAM" id="SSF53335">
    <property type="entry name" value="S-adenosyl-L-methionine-dependent methyltransferases"/>
    <property type="match status" value="1"/>
</dbReference>
<reference evidence="1 2" key="1">
    <citation type="submission" date="2013-04" db="EMBL/GenBank/DDBJ databases">
        <title>Oceanococcus atlanticus 22II-S10r2 Genome Sequencing.</title>
        <authorList>
            <person name="Lai Q."/>
            <person name="Li G."/>
            <person name="Shao Z."/>
        </authorList>
    </citation>
    <scope>NUCLEOTIDE SEQUENCE [LARGE SCALE GENOMIC DNA]</scope>
    <source>
        <strain evidence="1 2">22II-S10r2</strain>
    </source>
</reference>
<dbReference type="PANTHER" id="PTHR20974">
    <property type="entry name" value="UPF0585 PROTEIN CG18661"/>
    <property type="match status" value="1"/>
</dbReference>
<protein>
    <recommendedName>
        <fullName evidence="3">Methylase</fullName>
    </recommendedName>
</protein>
<dbReference type="CDD" id="cd02440">
    <property type="entry name" value="AdoMet_MTases"/>
    <property type="match status" value="1"/>
</dbReference>
<organism evidence="1 2">
    <name type="scientific">Oceanococcus atlanticus</name>
    <dbReference type="NCBI Taxonomy" id="1317117"/>
    <lineage>
        <taxon>Bacteria</taxon>
        <taxon>Pseudomonadati</taxon>
        <taxon>Pseudomonadota</taxon>
        <taxon>Gammaproteobacteria</taxon>
        <taxon>Chromatiales</taxon>
        <taxon>Oceanococcaceae</taxon>
        <taxon>Oceanococcus</taxon>
    </lineage>
</organism>
<evidence type="ECO:0008006" key="3">
    <source>
        <dbReference type="Google" id="ProtNLM"/>
    </source>
</evidence>
<dbReference type="EMBL" id="AQQV01000006">
    <property type="protein sequence ID" value="ORE85075.1"/>
    <property type="molecule type" value="Genomic_DNA"/>
</dbReference>
<dbReference type="RefSeq" id="WP_083563521.1">
    <property type="nucleotide sequence ID" value="NZ_AQQV01000006.1"/>
</dbReference>
<evidence type="ECO:0000313" key="2">
    <source>
        <dbReference type="Proteomes" id="UP000192342"/>
    </source>
</evidence>
<dbReference type="InterPro" id="IPR010342">
    <property type="entry name" value="DUF938"/>
</dbReference>
<dbReference type="AlphaFoldDB" id="A0A1Y1S9X0"/>
<dbReference type="PANTHER" id="PTHR20974:SF0">
    <property type="entry name" value="UPF0585 PROTEIN CG18661"/>
    <property type="match status" value="1"/>
</dbReference>
<sequence>MTRPFAPACERNAEPILDRLRTHLPAQAHILEIGSGTGQHALHFATAMPAWRWQCSDRNENLPGIAAWLDDLPPERRLEPLALDVFSGPWPHARYDAIFSANTLHIMPWEASPILMREAAKCLRPGGKLLIYGPFNYNGGYSSPSNAEFDGWLKQQAPHQGIRDFEAVDALAQDARLRLLEDHGMPANNRLLCWQRENLPA</sequence>
<gene>
    <name evidence="1" type="ORF">ATO7_16370</name>
</gene>
<proteinExistence type="predicted"/>
<evidence type="ECO:0000313" key="1">
    <source>
        <dbReference type="EMBL" id="ORE85075.1"/>
    </source>
</evidence>